<accession>C1D8J4</accession>
<sequence length="53" mass="6370">MSWHESQIEMMPSPTHDWLKYDAFSLILHFRSVTIQFIKNKTPCFDKVLLMNN</sequence>
<dbReference type="EMBL" id="CP001154">
    <property type="protein sequence ID" value="ACO74784.1"/>
    <property type="molecule type" value="Genomic_DNA"/>
</dbReference>
<dbReference type="AlphaFoldDB" id="C1D8J4"/>
<reference evidence="1 2" key="1">
    <citation type="journal article" date="2009" name="PLoS Genet.">
        <title>The complete genome and proteome of Laribacter hongkongensis reveal potential mechanisms for adaptations to different temperatures and habitats.</title>
        <authorList>
            <person name="Woo P.C."/>
            <person name="Lau S.K."/>
            <person name="Tse H."/>
            <person name="Teng J.L."/>
            <person name="Curreem S.O."/>
            <person name="Tsang A.K."/>
            <person name="Fan R.Y."/>
            <person name="Wong G.K."/>
            <person name="Huang Y."/>
            <person name="Loman N.J."/>
            <person name="Snyder L.A."/>
            <person name="Cai J.J."/>
            <person name="Huang J.D."/>
            <person name="Mak W."/>
            <person name="Pallen M.J."/>
            <person name="Lok S."/>
            <person name="Yuen K.Y."/>
        </authorList>
    </citation>
    <scope>NUCLEOTIDE SEQUENCE [LARGE SCALE GENOMIC DNA]</scope>
    <source>
        <strain evidence="1 2">HLHK9</strain>
    </source>
</reference>
<organism evidence="1 2">
    <name type="scientific">Laribacter hongkongensis (strain HLHK9)</name>
    <dbReference type="NCBI Taxonomy" id="557598"/>
    <lineage>
        <taxon>Bacteria</taxon>
        <taxon>Pseudomonadati</taxon>
        <taxon>Pseudomonadota</taxon>
        <taxon>Betaproteobacteria</taxon>
        <taxon>Neisseriales</taxon>
        <taxon>Aquaspirillaceae</taxon>
        <taxon>Laribacter</taxon>
    </lineage>
</organism>
<evidence type="ECO:0000313" key="2">
    <source>
        <dbReference type="Proteomes" id="UP000002010"/>
    </source>
</evidence>
<name>C1D8J4_LARHH</name>
<dbReference type="KEGG" id="lhk:LHK_01800"/>
<keyword evidence="2" id="KW-1185">Reference proteome</keyword>
<dbReference type="HOGENOM" id="CLU_3062935_0_0_4"/>
<gene>
    <name evidence="1" type="ordered locus">LHK_01800</name>
</gene>
<evidence type="ECO:0000313" key="1">
    <source>
        <dbReference type="EMBL" id="ACO74784.1"/>
    </source>
</evidence>
<dbReference type="Proteomes" id="UP000002010">
    <property type="component" value="Chromosome"/>
</dbReference>
<protein>
    <submittedName>
        <fullName evidence="1">Uncharacterized protein</fullName>
    </submittedName>
</protein>
<proteinExistence type="predicted"/>